<reference evidence="1 2" key="1">
    <citation type="journal article" date="2012" name="J. Bacteriol.">
        <title>De Novo Genome Project of Cupriavidus basilensis OR16.</title>
        <authorList>
            <person name="Cserhati M."/>
            <person name="Kriszt B."/>
            <person name="Szoboszlay S."/>
            <person name="Toth A."/>
            <person name="Szabo I."/>
            <person name="Tancsics A."/>
            <person name="Nagy I."/>
            <person name="Horvath B."/>
            <person name="Nagy I."/>
            <person name="Kukolya J."/>
        </authorList>
    </citation>
    <scope>NUCLEOTIDE SEQUENCE [LARGE SCALE GENOMIC DNA]</scope>
    <source>
        <strain evidence="1 2">OR16</strain>
    </source>
</reference>
<dbReference type="EMBL" id="AHJE01000044">
    <property type="protein sequence ID" value="EHP41758.1"/>
    <property type="molecule type" value="Genomic_DNA"/>
</dbReference>
<dbReference type="AlphaFoldDB" id="H1S6U7"/>
<name>H1S6U7_9BURK</name>
<sequence>MPNSVRATPLVLKRQDTVEDAFRKIVQICSAAFRRPTRKRQAVPSMRGDSLRLALSRIATISDDSGSVFAAQNDPDN</sequence>
<protein>
    <submittedName>
        <fullName evidence="1">Uncharacterized protein</fullName>
    </submittedName>
</protein>
<organism evidence="1 2">
    <name type="scientific">Cupriavidus basilensis OR16</name>
    <dbReference type="NCBI Taxonomy" id="1127483"/>
    <lineage>
        <taxon>Bacteria</taxon>
        <taxon>Pseudomonadati</taxon>
        <taxon>Pseudomonadota</taxon>
        <taxon>Betaproteobacteria</taxon>
        <taxon>Burkholderiales</taxon>
        <taxon>Burkholderiaceae</taxon>
        <taxon>Cupriavidus</taxon>
    </lineage>
</organism>
<evidence type="ECO:0000313" key="1">
    <source>
        <dbReference type="EMBL" id="EHP41758.1"/>
    </source>
</evidence>
<proteinExistence type="predicted"/>
<evidence type="ECO:0000313" key="2">
    <source>
        <dbReference type="Proteomes" id="UP000005808"/>
    </source>
</evidence>
<gene>
    <name evidence="1" type="ORF">OR16_18236</name>
</gene>
<accession>H1S6U7</accession>
<comment type="caution">
    <text evidence="1">The sequence shown here is derived from an EMBL/GenBank/DDBJ whole genome shotgun (WGS) entry which is preliminary data.</text>
</comment>
<dbReference type="Proteomes" id="UP000005808">
    <property type="component" value="Unassembled WGS sequence"/>
</dbReference>